<accession>A0ABV9KC44</accession>
<dbReference type="EMBL" id="JBHSGI010000002">
    <property type="protein sequence ID" value="MFC4667770.1"/>
    <property type="molecule type" value="Genomic_DNA"/>
</dbReference>
<keyword evidence="2" id="KW-1185">Reference proteome</keyword>
<dbReference type="RefSeq" id="WP_380716004.1">
    <property type="nucleotide sequence ID" value="NZ_JBHSGI010000002.1"/>
</dbReference>
<dbReference type="PANTHER" id="PTHR47328">
    <property type="match status" value="1"/>
</dbReference>
<dbReference type="Proteomes" id="UP001595973">
    <property type="component" value="Unassembled WGS sequence"/>
</dbReference>
<dbReference type="Pfam" id="PF01042">
    <property type="entry name" value="Ribonuc_L-PSP"/>
    <property type="match status" value="1"/>
</dbReference>
<dbReference type="InterPro" id="IPR035959">
    <property type="entry name" value="RutC-like_sf"/>
</dbReference>
<comment type="caution">
    <text evidence="1">The sequence shown here is derived from an EMBL/GenBank/DDBJ whole genome shotgun (WGS) entry which is preliminary data.</text>
</comment>
<reference evidence="2" key="1">
    <citation type="journal article" date="2019" name="Int. J. Syst. Evol. Microbiol.">
        <title>The Global Catalogue of Microorganisms (GCM) 10K type strain sequencing project: providing services to taxonomists for standard genome sequencing and annotation.</title>
        <authorList>
            <consortium name="The Broad Institute Genomics Platform"/>
            <consortium name="The Broad Institute Genome Sequencing Center for Infectious Disease"/>
            <person name="Wu L."/>
            <person name="Ma J."/>
        </authorList>
    </citation>
    <scope>NUCLEOTIDE SEQUENCE [LARGE SCALE GENOMIC DNA]</scope>
    <source>
        <strain evidence="2">CGMCC 4.7283</strain>
    </source>
</reference>
<sequence length="118" mass="13069">MPETITRIQPNHRRSRAVVVGNMVHVGGQFADNYAGDIAAQTGETLAKLDALLAECCSDRSHLVSVTIWLRDMGDFDAMNAVYDAWIDPANPPTRCCGEVRMAHDDMRIEITALARLR</sequence>
<organism evidence="1 2">
    <name type="scientific">Seohaeicola nanhaiensis</name>
    <dbReference type="NCBI Taxonomy" id="1387282"/>
    <lineage>
        <taxon>Bacteria</taxon>
        <taxon>Pseudomonadati</taxon>
        <taxon>Pseudomonadota</taxon>
        <taxon>Alphaproteobacteria</taxon>
        <taxon>Rhodobacterales</taxon>
        <taxon>Roseobacteraceae</taxon>
        <taxon>Seohaeicola</taxon>
    </lineage>
</organism>
<dbReference type="InterPro" id="IPR006175">
    <property type="entry name" value="YjgF/YER057c/UK114"/>
</dbReference>
<dbReference type="CDD" id="cd06150">
    <property type="entry name" value="YjgF_YER057c_UK114_like_2"/>
    <property type="match status" value="1"/>
</dbReference>
<proteinExistence type="predicted"/>
<dbReference type="Gene3D" id="3.30.1330.40">
    <property type="entry name" value="RutC-like"/>
    <property type="match status" value="1"/>
</dbReference>
<protein>
    <submittedName>
        <fullName evidence="1">RidA family protein</fullName>
    </submittedName>
</protein>
<evidence type="ECO:0000313" key="2">
    <source>
        <dbReference type="Proteomes" id="UP001595973"/>
    </source>
</evidence>
<dbReference type="SUPFAM" id="SSF55298">
    <property type="entry name" value="YjgF-like"/>
    <property type="match status" value="1"/>
</dbReference>
<name>A0ABV9KC44_9RHOB</name>
<dbReference type="InterPro" id="IPR035709">
    <property type="entry name" value="YoaB-like"/>
</dbReference>
<dbReference type="PANTHER" id="PTHR47328:SF1">
    <property type="entry name" value="RUTC FAMILY PROTEIN YOAB"/>
    <property type="match status" value="1"/>
</dbReference>
<gene>
    <name evidence="1" type="ORF">ACFO5X_04325</name>
</gene>
<evidence type="ECO:0000313" key="1">
    <source>
        <dbReference type="EMBL" id="MFC4667770.1"/>
    </source>
</evidence>